<dbReference type="InterPro" id="IPR005600">
    <property type="entry name" value="Gal4_dimer_dom"/>
</dbReference>
<dbReference type="GeneID" id="63747033"/>
<accession>A0A1L9RCS2</accession>
<evidence type="ECO:0000313" key="11">
    <source>
        <dbReference type="EMBL" id="OJJ32714.1"/>
    </source>
</evidence>
<keyword evidence="8" id="KW-0539">Nucleus</keyword>
<evidence type="ECO:0000259" key="10">
    <source>
        <dbReference type="PROSITE" id="PS50048"/>
    </source>
</evidence>
<dbReference type="SMART" id="SM00906">
    <property type="entry name" value="Fungal_trans"/>
    <property type="match status" value="1"/>
</dbReference>
<keyword evidence="3" id="KW-0862">Zinc</keyword>
<dbReference type="GO" id="GO:0006351">
    <property type="term" value="P:DNA-templated transcription"/>
    <property type="evidence" value="ECO:0007669"/>
    <property type="project" value="InterPro"/>
</dbReference>
<gene>
    <name evidence="11" type="ORF">ASPWEDRAFT_174161</name>
</gene>
<dbReference type="PROSITE" id="PS50048">
    <property type="entry name" value="ZN2_CY6_FUNGAL_2"/>
    <property type="match status" value="1"/>
</dbReference>
<dbReference type="InterPro" id="IPR001138">
    <property type="entry name" value="Zn2Cys6_DnaBD"/>
</dbReference>
<dbReference type="InterPro" id="IPR007219">
    <property type="entry name" value="XnlR_reg_dom"/>
</dbReference>
<dbReference type="Gene3D" id="1.20.5.170">
    <property type="match status" value="1"/>
</dbReference>
<dbReference type="GO" id="GO:0000435">
    <property type="term" value="P:positive regulation of transcription from RNA polymerase II promoter by galactose"/>
    <property type="evidence" value="ECO:0007669"/>
    <property type="project" value="TreeGrafter"/>
</dbReference>
<dbReference type="Proteomes" id="UP000184383">
    <property type="component" value="Unassembled WGS sequence"/>
</dbReference>
<dbReference type="GO" id="GO:0000978">
    <property type="term" value="F:RNA polymerase II cis-regulatory region sequence-specific DNA binding"/>
    <property type="evidence" value="ECO:0007669"/>
    <property type="project" value="TreeGrafter"/>
</dbReference>
<dbReference type="AlphaFoldDB" id="A0A1L9RCS2"/>
<keyword evidence="9" id="KW-0119">Carbohydrate metabolism</keyword>
<keyword evidence="12" id="KW-1185">Reference proteome</keyword>
<evidence type="ECO:0000256" key="9">
    <source>
        <dbReference type="ARBA" id="ARBA00023277"/>
    </source>
</evidence>
<keyword evidence="2" id="KW-0479">Metal-binding</keyword>
<dbReference type="EMBL" id="KV878214">
    <property type="protein sequence ID" value="OJJ32714.1"/>
    <property type="molecule type" value="Genomic_DNA"/>
</dbReference>
<evidence type="ECO:0000256" key="7">
    <source>
        <dbReference type="ARBA" id="ARBA00023163"/>
    </source>
</evidence>
<dbReference type="OrthoDB" id="3364175at2759"/>
<keyword evidence="6" id="KW-0010">Activator</keyword>
<evidence type="ECO:0000256" key="8">
    <source>
        <dbReference type="ARBA" id="ARBA00023242"/>
    </source>
</evidence>
<organism evidence="11 12">
    <name type="scientific">Aspergillus wentii DTO 134E9</name>
    <dbReference type="NCBI Taxonomy" id="1073089"/>
    <lineage>
        <taxon>Eukaryota</taxon>
        <taxon>Fungi</taxon>
        <taxon>Dikarya</taxon>
        <taxon>Ascomycota</taxon>
        <taxon>Pezizomycotina</taxon>
        <taxon>Eurotiomycetes</taxon>
        <taxon>Eurotiomycetidae</taxon>
        <taxon>Eurotiales</taxon>
        <taxon>Aspergillaceae</taxon>
        <taxon>Aspergillus</taxon>
        <taxon>Aspergillus subgen. Cremei</taxon>
    </lineage>
</organism>
<dbReference type="Pfam" id="PF00172">
    <property type="entry name" value="Zn_clus"/>
    <property type="match status" value="1"/>
</dbReference>
<dbReference type="PANTHER" id="PTHR47424:SF2">
    <property type="entry name" value="TRANSCRIPTION FACTOR DOMAIN-CONTAINING PROTEIN-RELATED"/>
    <property type="match status" value="1"/>
</dbReference>
<evidence type="ECO:0000256" key="5">
    <source>
        <dbReference type="ARBA" id="ARBA00023125"/>
    </source>
</evidence>
<dbReference type="Gene3D" id="4.10.240.10">
    <property type="entry name" value="Zn(2)-C6 fungal-type DNA-binding domain"/>
    <property type="match status" value="1"/>
</dbReference>
<reference evidence="12" key="1">
    <citation type="journal article" date="2017" name="Genome Biol.">
        <title>Comparative genomics reveals high biological diversity and specific adaptations in the industrially and medically important fungal genus Aspergillus.</title>
        <authorList>
            <person name="de Vries R.P."/>
            <person name="Riley R."/>
            <person name="Wiebenga A."/>
            <person name="Aguilar-Osorio G."/>
            <person name="Amillis S."/>
            <person name="Uchima C.A."/>
            <person name="Anderluh G."/>
            <person name="Asadollahi M."/>
            <person name="Askin M."/>
            <person name="Barry K."/>
            <person name="Battaglia E."/>
            <person name="Bayram O."/>
            <person name="Benocci T."/>
            <person name="Braus-Stromeyer S.A."/>
            <person name="Caldana C."/>
            <person name="Canovas D."/>
            <person name="Cerqueira G.C."/>
            <person name="Chen F."/>
            <person name="Chen W."/>
            <person name="Choi C."/>
            <person name="Clum A."/>
            <person name="Dos Santos R.A."/>
            <person name="Damasio A.R."/>
            <person name="Diallinas G."/>
            <person name="Emri T."/>
            <person name="Fekete E."/>
            <person name="Flipphi M."/>
            <person name="Freyberg S."/>
            <person name="Gallo A."/>
            <person name="Gournas C."/>
            <person name="Habgood R."/>
            <person name="Hainaut M."/>
            <person name="Harispe M.L."/>
            <person name="Henrissat B."/>
            <person name="Hilden K.S."/>
            <person name="Hope R."/>
            <person name="Hossain A."/>
            <person name="Karabika E."/>
            <person name="Karaffa L."/>
            <person name="Karanyi Z."/>
            <person name="Krasevec N."/>
            <person name="Kuo A."/>
            <person name="Kusch H."/>
            <person name="LaButti K."/>
            <person name="Lagendijk E.L."/>
            <person name="Lapidus A."/>
            <person name="Levasseur A."/>
            <person name="Lindquist E."/>
            <person name="Lipzen A."/>
            <person name="Logrieco A.F."/>
            <person name="MacCabe A."/>
            <person name="Maekelae M.R."/>
            <person name="Malavazi I."/>
            <person name="Melin P."/>
            <person name="Meyer V."/>
            <person name="Mielnichuk N."/>
            <person name="Miskei M."/>
            <person name="Molnar A.P."/>
            <person name="Mule G."/>
            <person name="Ngan C.Y."/>
            <person name="Orejas M."/>
            <person name="Orosz E."/>
            <person name="Ouedraogo J.P."/>
            <person name="Overkamp K.M."/>
            <person name="Park H.-S."/>
            <person name="Perrone G."/>
            <person name="Piumi F."/>
            <person name="Punt P.J."/>
            <person name="Ram A.F."/>
            <person name="Ramon A."/>
            <person name="Rauscher S."/>
            <person name="Record E."/>
            <person name="Riano-Pachon D.M."/>
            <person name="Robert V."/>
            <person name="Roehrig J."/>
            <person name="Ruller R."/>
            <person name="Salamov A."/>
            <person name="Salih N.S."/>
            <person name="Samson R.A."/>
            <person name="Sandor E."/>
            <person name="Sanguinetti M."/>
            <person name="Schuetze T."/>
            <person name="Sepcic K."/>
            <person name="Shelest E."/>
            <person name="Sherlock G."/>
            <person name="Sophianopoulou V."/>
            <person name="Squina F.M."/>
            <person name="Sun H."/>
            <person name="Susca A."/>
            <person name="Todd R.B."/>
            <person name="Tsang A."/>
            <person name="Unkles S.E."/>
            <person name="van de Wiele N."/>
            <person name="van Rossen-Uffink D."/>
            <person name="Oliveira J.V."/>
            <person name="Vesth T.C."/>
            <person name="Visser J."/>
            <person name="Yu J.-H."/>
            <person name="Zhou M."/>
            <person name="Andersen M.R."/>
            <person name="Archer D.B."/>
            <person name="Baker S.E."/>
            <person name="Benoit I."/>
            <person name="Brakhage A.A."/>
            <person name="Braus G.H."/>
            <person name="Fischer R."/>
            <person name="Frisvad J.C."/>
            <person name="Goldman G.H."/>
            <person name="Houbraken J."/>
            <person name="Oakley B."/>
            <person name="Pocsi I."/>
            <person name="Scazzocchio C."/>
            <person name="Seiboth B."/>
            <person name="vanKuyk P.A."/>
            <person name="Wortman J."/>
            <person name="Dyer P.S."/>
            <person name="Grigoriev I.V."/>
        </authorList>
    </citation>
    <scope>NUCLEOTIDE SEQUENCE [LARGE SCALE GENOMIC DNA]</scope>
    <source>
        <strain evidence="12">DTO 134E9</strain>
    </source>
</reference>
<sequence length="585" mass="66786">MPKQSDFGSYGRNSHIPACTECRARKAKCSKGNPCVQCKSQNKTCMYPTKPVRTPLTRQHLTAVETRLHMLETALGKLFPNGEMEAITRSLLEDDMEPQSRVSGSSEDMLQDIIGDDARLPSLDALLPADGGMNQLSIPTGSVEDEKVLLDSYFQHYHTLNPFIHEATFKAEYAKQIPITHPNAWPILTNTILAIGAWTLHQSNTDKTYYSIAKQHLQQIPMFEQGNITMVQALLLLNDYAHKQGSPDESWQYMGTALRMAISLNLHSEEANSGFSSLDQEIRRRVWWTVYCFESCSTKIYGRPLLLPEDRLITVRPVSNVIDADTLIPTDSPTIYSGLIQQSSYHRMANNIYRRLLSSTIITGQDIHDLEQTINNWHDESPLCIQPNINPVPDWYTIARNRQMLCDRSLRLLIHRPLLLQWLEKRQLNITEHEYENERHCRVQGLDIARTTIDLITSLIMNGEYSRLTLSFTLYALFHALLVPVIHLKASPSSPTSISCIQDIDKVKRILPYFPIKEDALSLYFLVMLNRLCSIASRAGDERGPLKPGELRMSSNNIFGNEELAVLEREMRRKDEVDFSEWVEK</sequence>
<keyword evidence="7" id="KW-0804">Transcription</keyword>
<dbReference type="InterPro" id="IPR051127">
    <property type="entry name" value="Fungal_SecMet_Regulators"/>
</dbReference>
<keyword evidence="4" id="KW-0805">Transcription regulation</keyword>
<dbReference type="CDD" id="cd00067">
    <property type="entry name" value="GAL4"/>
    <property type="match status" value="1"/>
</dbReference>
<dbReference type="VEuPathDB" id="FungiDB:ASPWEDRAFT_174161"/>
<evidence type="ECO:0000256" key="2">
    <source>
        <dbReference type="ARBA" id="ARBA00022723"/>
    </source>
</evidence>
<dbReference type="GO" id="GO:0000981">
    <property type="term" value="F:DNA-binding transcription factor activity, RNA polymerase II-specific"/>
    <property type="evidence" value="ECO:0007669"/>
    <property type="project" value="InterPro"/>
</dbReference>
<dbReference type="InterPro" id="IPR036864">
    <property type="entry name" value="Zn2-C6_fun-type_DNA-bd_sf"/>
</dbReference>
<dbReference type="RefSeq" id="XP_040686391.1">
    <property type="nucleotide sequence ID" value="XM_040831185.1"/>
</dbReference>
<evidence type="ECO:0000256" key="3">
    <source>
        <dbReference type="ARBA" id="ARBA00022833"/>
    </source>
</evidence>
<evidence type="ECO:0000256" key="1">
    <source>
        <dbReference type="ARBA" id="ARBA00004123"/>
    </source>
</evidence>
<dbReference type="PANTHER" id="PTHR47424">
    <property type="entry name" value="REGULATORY PROTEIN GAL4"/>
    <property type="match status" value="1"/>
</dbReference>
<evidence type="ECO:0000313" key="12">
    <source>
        <dbReference type="Proteomes" id="UP000184383"/>
    </source>
</evidence>
<dbReference type="CDD" id="cd14654">
    <property type="entry name" value="ZIP_Gal4"/>
    <property type="match status" value="1"/>
</dbReference>
<dbReference type="PROSITE" id="PS00463">
    <property type="entry name" value="ZN2_CY6_FUNGAL_1"/>
    <property type="match status" value="1"/>
</dbReference>
<comment type="subcellular location">
    <subcellularLocation>
        <location evidence="1">Nucleus</location>
    </subcellularLocation>
</comment>
<dbReference type="FunFam" id="4.10.240.10:FF:000009">
    <property type="entry name" value="C6 transcription factor (Gal4)"/>
    <property type="match status" value="1"/>
</dbReference>
<keyword evidence="5" id="KW-0238">DNA-binding</keyword>
<protein>
    <recommendedName>
        <fullName evidence="10">Zn(2)-C6 fungal-type domain-containing protein</fullName>
    </recommendedName>
</protein>
<proteinExistence type="predicted"/>
<dbReference type="GO" id="GO:0008270">
    <property type="term" value="F:zinc ion binding"/>
    <property type="evidence" value="ECO:0007669"/>
    <property type="project" value="InterPro"/>
</dbReference>
<dbReference type="GO" id="GO:0005634">
    <property type="term" value="C:nucleus"/>
    <property type="evidence" value="ECO:0007669"/>
    <property type="project" value="UniProtKB-SubCell"/>
</dbReference>
<evidence type="ECO:0000256" key="6">
    <source>
        <dbReference type="ARBA" id="ARBA00023159"/>
    </source>
</evidence>
<evidence type="ECO:0000256" key="4">
    <source>
        <dbReference type="ARBA" id="ARBA00023015"/>
    </source>
</evidence>
<dbReference type="SUPFAM" id="SSF57701">
    <property type="entry name" value="Zn2/Cys6 DNA-binding domain"/>
    <property type="match status" value="1"/>
</dbReference>
<dbReference type="CDD" id="cd12148">
    <property type="entry name" value="fungal_TF_MHR"/>
    <property type="match status" value="1"/>
</dbReference>
<feature type="domain" description="Zn(2)-C6 fungal-type" evidence="10">
    <location>
        <begin position="18"/>
        <end position="47"/>
    </location>
</feature>
<dbReference type="SMART" id="SM00066">
    <property type="entry name" value="GAL4"/>
    <property type="match status" value="1"/>
</dbReference>
<dbReference type="Pfam" id="PF04082">
    <property type="entry name" value="Fungal_trans"/>
    <property type="match status" value="1"/>
</dbReference>
<name>A0A1L9RCS2_ASPWE</name>